<gene>
    <name evidence="1" type="ORF">HT585_29185</name>
</gene>
<comment type="caution">
    <text evidence="1">The sequence shown here is derived from an EMBL/GenBank/DDBJ whole genome shotgun (WGS) entry which is preliminary data.</text>
</comment>
<keyword evidence="2" id="KW-1185">Reference proteome</keyword>
<organism evidence="1 2">
    <name type="scientific">Ensifer oleiphilus</name>
    <dbReference type="NCBI Taxonomy" id="2742698"/>
    <lineage>
        <taxon>Bacteria</taxon>
        <taxon>Pseudomonadati</taxon>
        <taxon>Pseudomonadota</taxon>
        <taxon>Alphaproteobacteria</taxon>
        <taxon>Hyphomicrobiales</taxon>
        <taxon>Rhizobiaceae</taxon>
        <taxon>Sinorhizobium/Ensifer group</taxon>
        <taxon>Ensifer</taxon>
    </lineage>
</organism>
<evidence type="ECO:0000313" key="1">
    <source>
        <dbReference type="EMBL" id="NVD42943.1"/>
    </source>
</evidence>
<evidence type="ECO:0000313" key="2">
    <source>
        <dbReference type="Proteomes" id="UP000520198"/>
    </source>
</evidence>
<name>A0A7Y6QC56_9HYPH</name>
<reference evidence="1 2" key="1">
    <citation type="submission" date="2020-06" db="EMBL/GenBank/DDBJ databases">
        <authorList>
            <person name="Grouzdev D.S."/>
        </authorList>
    </citation>
    <scope>NUCLEOTIDE SEQUENCE [LARGE SCALE GENOMIC DNA]</scope>
    <source>
        <strain evidence="1 2">HO-A22</strain>
    </source>
</reference>
<sequence>MSLVSAGLGIGFAPEWTLDLPNRNFELRKVRGVDFKIGLGVAWSKDDPTAARVDIIDIARSLVRAGR</sequence>
<protein>
    <recommendedName>
        <fullName evidence="3">LysR substrate-binding domain-containing protein</fullName>
    </recommendedName>
</protein>
<dbReference type="Gene3D" id="3.40.190.10">
    <property type="entry name" value="Periplasmic binding protein-like II"/>
    <property type="match status" value="2"/>
</dbReference>
<accession>A0A7Y6QC56</accession>
<dbReference type="EMBL" id="JABWDU010000011">
    <property type="protein sequence ID" value="NVD42943.1"/>
    <property type="molecule type" value="Genomic_DNA"/>
</dbReference>
<dbReference type="AlphaFoldDB" id="A0A7Y6QC56"/>
<dbReference type="Proteomes" id="UP000520198">
    <property type="component" value="Unassembled WGS sequence"/>
</dbReference>
<evidence type="ECO:0008006" key="3">
    <source>
        <dbReference type="Google" id="ProtNLM"/>
    </source>
</evidence>
<proteinExistence type="predicted"/>